<proteinExistence type="predicted"/>
<gene>
    <name evidence="2" type="ORF">MCSF7_00699</name>
</gene>
<keyword evidence="1" id="KW-1133">Transmembrane helix</keyword>
<dbReference type="RefSeq" id="WP_006608552.1">
    <property type="nucleotide sequence ID" value="NZ_AFXA01000009.1"/>
</dbReference>
<dbReference type="EMBL" id="AFXA01000009">
    <property type="protein sequence ID" value="EGV00281.1"/>
    <property type="molecule type" value="Genomic_DNA"/>
</dbReference>
<reference evidence="2 3" key="1">
    <citation type="journal article" date="2013" name="Genome Announc.">
        <title>Genome Sequence of Mycoplasma columbinum Strain SF7.</title>
        <authorList>
            <person name="Guo Z."/>
            <person name="Xu X."/>
            <person name="Zheng Q."/>
            <person name="Li T."/>
            <person name="Kuang S."/>
            <person name="Zhang Z."/>
            <person name="Chen Y."/>
            <person name="Lu X."/>
            <person name="Zhou R."/>
            <person name="Bi D."/>
            <person name="Jin H."/>
        </authorList>
    </citation>
    <scope>NUCLEOTIDE SEQUENCE [LARGE SCALE GENOMIC DNA]</scope>
    <source>
        <strain evidence="2 3">SF7</strain>
    </source>
</reference>
<accession>F9UJT5</accession>
<dbReference type="AlphaFoldDB" id="F9UJT5"/>
<comment type="caution">
    <text evidence="2">The sequence shown here is derived from an EMBL/GenBank/DDBJ whole genome shotgun (WGS) entry which is preliminary data.</text>
</comment>
<evidence type="ECO:0000256" key="1">
    <source>
        <dbReference type="SAM" id="Phobius"/>
    </source>
</evidence>
<keyword evidence="3" id="KW-1185">Reference proteome</keyword>
<dbReference type="NCBIfam" id="NF045844">
    <property type="entry name" value="BC85_0335_fam"/>
    <property type="match status" value="1"/>
</dbReference>
<organism evidence="2 3">
    <name type="scientific">Mycoplasmopsis columbina SF7</name>
    <dbReference type="NCBI Taxonomy" id="1037410"/>
    <lineage>
        <taxon>Bacteria</taxon>
        <taxon>Bacillati</taxon>
        <taxon>Mycoplasmatota</taxon>
        <taxon>Mycoplasmoidales</taxon>
        <taxon>Metamycoplasmataceae</taxon>
        <taxon>Mycoplasmopsis</taxon>
    </lineage>
</organism>
<dbReference type="STRING" id="1037410.MCSF7_00699"/>
<name>F9UJT5_9BACT</name>
<dbReference type="eggNOG" id="ENOG5031YNN">
    <property type="taxonomic scope" value="Bacteria"/>
</dbReference>
<sequence>MSIAVRNGLIISVFVVITIAALIYGFLFLKTRKLRKKVIDEETKKAHEIILELRGENLGQLPIELEKHLKPKVDNKDLENLINTTYLNKAKNTLVIGEKVEYEYATLNYLGYGNIELLNQNFDVKQWNLAVLDFPQYFPKKPLLIKEINKTYKLIFAINSNLSNQEIFKQYFSLLDEKGMLVVIQNKENKKDLKLMAKILKEQKILYEISHVKNKFLYIVKK</sequence>
<keyword evidence="1" id="KW-0472">Membrane</keyword>
<dbReference type="Proteomes" id="UP000004978">
    <property type="component" value="Unassembled WGS sequence"/>
</dbReference>
<evidence type="ECO:0000313" key="3">
    <source>
        <dbReference type="Proteomes" id="UP000004978"/>
    </source>
</evidence>
<feature type="transmembrane region" description="Helical" evidence="1">
    <location>
        <begin position="6"/>
        <end position="29"/>
    </location>
</feature>
<keyword evidence="1" id="KW-0812">Transmembrane</keyword>
<protein>
    <submittedName>
        <fullName evidence="2">Uncharacterized protein</fullName>
    </submittedName>
</protein>
<evidence type="ECO:0000313" key="2">
    <source>
        <dbReference type="EMBL" id="EGV00281.1"/>
    </source>
</evidence>